<gene>
    <name evidence="9" type="ORF">C5745_00705</name>
</gene>
<dbReference type="AlphaFoldDB" id="A0A2S9J8S8"/>
<keyword evidence="6 7" id="KW-0998">Cell outer membrane</keyword>
<dbReference type="RefSeq" id="WP_105715033.1">
    <property type="nucleotide sequence ID" value="NZ_PVBQ01000001.1"/>
</dbReference>
<dbReference type="Pfam" id="PF13715">
    <property type="entry name" value="CarbopepD_reg_2"/>
    <property type="match status" value="1"/>
</dbReference>
<dbReference type="InterPro" id="IPR036942">
    <property type="entry name" value="Beta-barrel_TonB_sf"/>
</dbReference>
<organism evidence="9 10">
    <name type="scientific">Sphingobacterium haloxyli</name>
    <dbReference type="NCBI Taxonomy" id="2100533"/>
    <lineage>
        <taxon>Bacteria</taxon>
        <taxon>Pseudomonadati</taxon>
        <taxon>Bacteroidota</taxon>
        <taxon>Sphingobacteriia</taxon>
        <taxon>Sphingobacteriales</taxon>
        <taxon>Sphingobacteriaceae</taxon>
        <taxon>Sphingobacterium</taxon>
    </lineage>
</organism>
<evidence type="ECO:0000256" key="2">
    <source>
        <dbReference type="ARBA" id="ARBA00022448"/>
    </source>
</evidence>
<dbReference type="Gene3D" id="2.40.170.20">
    <property type="entry name" value="TonB-dependent receptor, beta-barrel domain"/>
    <property type="match status" value="1"/>
</dbReference>
<proteinExistence type="inferred from homology"/>
<accession>A0A2S9J8S8</accession>
<dbReference type="OrthoDB" id="9768177at2"/>
<comment type="similarity">
    <text evidence="7">Belongs to the TonB-dependent receptor family.</text>
</comment>
<comment type="subcellular location">
    <subcellularLocation>
        <location evidence="1 7">Cell outer membrane</location>
        <topology evidence="1 7">Multi-pass membrane protein</topology>
    </subcellularLocation>
</comment>
<keyword evidence="5 7" id="KW-0472">Membrane</keyword>
<evidence type="ECO:0000313" key="9">
    <source>
        <dbReference type="EMBL" id="PRD49193.1"/>
    </source>
</evidence>
<keyword evidence="10" id="KW-1185">Reference proteome</keyword>
<feature type="domain" description="TonB-dependent receptor plug" evidence="8">
    <location>
        <begin position="227"/>
        <end position="354"/>
    </location>
</feature>
<dbReference type="PROSITE" id="PS52016">
    <property type="entry name" value="TONB_DEPENDENT_REC_3"/>
    <property type="match status" value="1"/>
</dbReference>
<dbReference type="InterPro" id="IPR039426">
    <property type="entry name" value="TonB-dep_rcpt-like"/>
</dbReference>
<comment type="caution">
    <text evidence="9">The sequence shown here is derived from an EMBL/GenBank/DDBJ whole genome shotgun (WGS) entry which is preliminary data.</text>
</comment>
<dbReference type="NCBIfam" id="TIGR04057">
    <property type="entry name" value="SusC_RagA_signa"/>
    <property type="match status" value="1"/>
</dbReference>
<evidence type="ECO:0000256" key="7">
    <source>
        <dbReference type="PROSITE-ProRule" id="PRU01360"/>
    </source>
</evidence>
<dbReference type="InterPro" id="IPR023997">
    <property type="entry name" value="TonB-dep_OMP_SusC/RagA_CS"/>
</dbReference>
<reference evidence="9 10" key="1">
    <citation type="submission" date="2018-02" db="EMBL/GenBank/DDBJ databases">
        <title>The draft genome of Sphingobacterium sp. 5JN-11.</title>
        <authorList>
            <person name="Liu L."/>
            <person name="Li L."/>
            <person name="Liang L."/>
            <person name="Zhang X."/>
            <person name="Wang T."/>
        </authorList>
    </citation>
    <scope>NUCLEOTIDE SEQUENCE [LARGE SCALE GENOMIC DNA]</scope>
    <source>
        <strain evidence="9 10">5JN-11</strain>
    </source>
</reference>
<dbReference type="Gene3D" id="2.60.40.1120">
    <property type="entry name" value="Carboxypeptidase-like, regulatory domain"/>
    <property type="match status" value="1"/>
</dbReference>
<dbReference type="InterPro" id="IPR023996">
    <property type="entry name" value="TonB-dep_OMP_SusC/RagA"/>
</dbReference>
<evidence type="ECO:0000256" key="3">
    <source>
        <dbReference type="ARBA" id="ARBA00022452"/>
    </source>
</evidence>
<dbReference type="SUPFAM" id="SSF56935">
    <property type="entry name" value="Porins"/>
    <property type="match status" value="1"/>
</dbReference>
<evidence type="ECO:0000256" key="1">
    <source>
        <dbReference type="ARBA" id="ARBA00004571"/>
    </source>
</evidence>
<name>A0A2S9J8S8_9SPHI</name>
<dbReference type="SUPFAM" id="SSF49464">
    <property type="entry name" value="Carboxypeptidase regulatory domain-like"/>
    <property type="match status" value="1"/>
</dbReference>
<dbReference type="EMBL" id="PVBQ01000001">
    <property type="protein sequence ID" value="PRD49193.1"/>
    <property type="molecule type" value="Genomic_DNA"/>
</dbReference>
<dbReference type="InterPro" id="IPR008969">
    <property type="entry name" value="CarboxyPept-like_regulatory"/>
</dbReference>
<keyword evidence="3 7" id="KW-1134">Transmembrane beta strand</keyword>
<evidence type="ECO:0000259" key="8">
    <source>
        <dbReference type="Pfam" id="PF07715"/>
    </source>
</evidence>
<evidence type="ECO:0000256" key="4">
    <source>
        <dbReference type="ARBA" id="ARBA00022692"/>
    </source>
</evidence>
<dbReference type="Proteomes" id="UP000239711">
    <property type="component" value="Unassembled WGS sequence"/>
</dbReference>
<dbReference type="Pfam" id="PF07715">
    <property type="entry name" value="Plug"/>
    <property type="match status" value="1"/>
</dbReference>
<dbReference type="Gene3D" id="2.170.130.10">
    <property type="entry name" value="TonB-dependent receptor, plug domain"/>
    <property type="match status" value="1"/>
</dbReference>
<protein>
    <submittedName>
        <fullName evidence="9">SusC/RagA family protein</fullName>
    </submittedName>
</protein>
<dbReference type="InterPro" id="IPR037066">
    <property type="entry name" value="Plug_dom_sf"/>
</dbReference>
<dbReference type="GO" id="GO:0009279">
    <property type="term" value="C:cell outer membrane"/>
    <property type="evidence" value="ECO:0007669"/>
    <property type="project" value="UniProtKB-SubCell"/>
</dbReference>
<evidence type="ECO:0000313" key="10">
    <source>
        <dbReference type="Proteomes" id="UP000239711"/>
    </source>
</evidence>
<keyword evidence="4 7" id="KW-0812">Transmembrane</keyword>
<evidence type="ECO:0000256" key="5">
    <source>
        <dbReference type="ARBA" id="ARBA00023136"/>
    </source>
</evidence>
<dbReference type="InterPro" id="IPR012910">
    <property type="entry name" value="Plug_dom"/>
</dbReference>
<sequence length="1216" mass="136081">MNYFLFDKRRKEAWTPPIVLILRTMKITTFLLLVFMTCAYAEGTAQKVSLSLKNAKLEDAFQQISRQTNLKFLYNDDVIAKSSRVNLNVRETDVKDALHMMLPIQNYAFKIIAGTVTVNYREIEPNVATVTVEAQNTITGRVTTMNGEPLAGVSIGVRGTSQGTTTNENGNFSISVPPGSTLSFRYVGYLNRDITLGNQRTLNVQLTALDQAIEEVVVTGVGLQLDKRTFTGATASISGADAEIGGMIDPSRGLEGRVAGVTVQNITGTFGTAPKIRVRGATSIFGNSKPLWVLDGIIIEDVADVGADALSSGDALTLISSAVAGLNANDIESFQILKDGSATSIYGARGMAGVIVITTKKGRAGRSTVNYSGEYTSRAIPRYSEFNIMNSQEQMSVYQEMYQKGYLGLAQVTNAASSGVYGELYDQIVRGDVFNDFFLDRKEVNAHLREAEYRNTDWFSELFSTTIQHNHSLSLSSGTEKAQYYTSISALQDAGWTKASGVSRFTGNLNANYNISDKLRLNMITGGSYRDQKAPGTLAQSTDAVFGEVRRDFDINPYSYAMNTSRTLDANTFYRRNYAPFNILHELENNYMDNTVSDIRFQGELTYRPIKVLEFKALGSVRFQSTAQNHHIKDRSNQATAMRWMPTTAIRDANPFLYTDPNDPYAIPVTVLPEGGIYNRADHSMRAEQYRFSVKYDNTFAEKHNLTLFGMTDIQRNARNNTWFRGFGLQYDLGESPFSHYLAFKQGQEQNSQYFAMFNTRSRDVAFAAQGVYTFDDKYSLNSSVRYEGSNRLGMATSSRWMPTWSIGGLWHIDYENFFEVFRPVVSNWTMRASYGLTGDRGPSFVTNAHTVIAPFRPWRPNVVDNESGLTVVEVENSELTYEKKYEFNIGTDIGLFNNRLNIQADYFKRNNHDLIGIVNTQGMGGQIAKYGNVARMDSRGFELTVGGDIIRTSDFQWNSSFIYTNVTNNVVELESNYRAIDLISGAGFAREGTPHRALFSIPFDGLNNEGLPTFLNENGDKTVTGVYFQERERLDYLVYNGPMEPTDLGSFSNILTYKNFRLNAFITYSFGNSVRLNPVFARAYSDLTATPREFASRWIVPGDEEYTDIPTIATIRQNRNNSNLSYAYNAYNFSTARVASGDFIRLKDISLSYDFPKEFLSRYNVSAFSLRLNATNTFLLYADKKLNGQDPEFVNAGGVAAPLPRQYTLTLRFGL</sequence>
<dbReference type="NCBIfam" id="TIGR04056">
    <property type="entry name" value="OMP_RagA_SusC"/>
    <property type="match status" value="1"/>
</dbReference>
<evidence type="ECO:0000256" key="6">
    <source>
        <dbReference type="ARBA" id="ARBA00023237"/>
    </source>
</evidence>
<keyword evidence="2 7" id="KW-0813">Transport</keyword>